<dbReference type="InterPro" id="IPR000312">
    <property type="entry name" value="Glycosyl_Trfase_fam3"/>
</dbReference>
<feature type="binding site" evidence="9">
    <location>
        <begin position="106"/>
        <end position="114"/>
    </location>
    <ligand>
        <name>5-phospho-alpha-D-ribose 1-diphosphate</name>
        <dbReference type="ChEBI" id="CHEBI:58017"/>
    </ligand>
</feature>
<evidence type="ECO:0000313" key="13">
    <source>
        <dbReference type="Proteomes" id="UP000674938"/>
    </source>
</evidence>
<feature type="binding site" evidence="9">
    <location>
        <position position="90"/>
    </location>
    <ligand>
        <name>Mg(2+)</name>
        <dbReference type="ChEBI" id="CHEBI:18420"/>
        <label>1</label>
    </ligand>
</feature>
<feature type="binding site" evidence="9">
    <location>
        <position position="224"/>
    </location>
    <ligand>
        <name>Mg(2+)</name>
        <dbReference type="ChEBI" id="CHEBI:18420"/>
        <label>1</label>
    </ligand>
</feature>
<feature type="domain" description="Glycosyl transferase family 3" evidence="10">
    <location>
        <begin position="73"/>
        <end position="322"/>
    </location>
</feature>
<keyword evidence="4 9" id="KW-0808">Transferase</keyword>
<dbReference type="EC" id="2.4.2.18" evidence="9"/>
<dbReference type="EMBL" id="JAEEGA010000007">
    <property type="protein sequence ID" value="MBP1041677.1"/>
    <property type="molecule type" value="Genomic_DNA"/>
</dbReference>
<comment type="pathway">
    <text evidence="1 9">Amino-acid biosynthesis; L-tryptophan biosynthesis; L-tryptophan from chorismate: step 2/5.</text>
</comment>
<protein>
    <recommendedName>
        <fullName evidence="9">Anthranilate phosphoribosyltransferase</fullName>
        <ecNumber evidence="9">2.4.2.18</ecNumber>
    </recommendedName>
</protein>
<evidence type="ECO:0000259" key="10">
    <source>
        <dbReference type="Pfam" id="PF00591"/>
    </source>
</evidence>
<dbReference type="PANTHER" id="PTHR43285">
    <property type="entry name" value="ANTHRANILATE PHOSPHORIBOSYLTRANSFERASE"/>
    <property type="match status" value="1"/>
</dbReference>
<feature type="domain" description="Glycosyl transferase family 3 N-terminal" evidence="11">
    <location>
        <begin position="2"/>
        <end position="62"/>
    </location>
</feature>
<comment type="similarity">
    <text evidence="9">Belongs to the anthranilate phosphoribosyltransferase family.</text>
</comment>
<comment type="cofactor">
    <cofactor evidence="9">
        <name>Mg(2+)</name>
        <dbReference type="ChEBI" id="CHEBI:18420"/>
    </cofactor>
    <text evidence="9">Binds 2 magnesium ions per monomer.</text>
</comment>
<keyword evidence="9" id="KW-0460">Magnesium</keyword>
<keyword evidence="13" id="KW-1185">Reference proteome</keyword>
<keyword evidence="2 9" id="KW-0028">Amino-acid biosynthesis</keyword>
<dbReference type="FunFam" id="3.40.1030.10:FF:000002">
    <property type="entry name" value="Anthranilate phosphoribosyltransferase"/>
    <property type="match status" value="1"/>
</dbReference>
<dbReference type="Gene3D" id="1.20.970.10">
    <property type="entry name" value="Transferase, Pyrimidine Nucleoside Phosphorylase, Chain C"/>
    <property type="match status" value="1"/>
</dbReference>
<dbReference type="SUPFAM" id="SSF47648">
    <property type="entry name" value="Nucleoside phosphorylase/phosphoribosyltransferase N-terminal domain"/>
    <property type="match status" value="1"/>
</dbReference>
<evidence type="ECO:0000256" key="2">
    <source>
        <dbReference type="ARBA" id="ARBA00022605"/>
    </source>
</evidence>
<evidence type="ECO:0000256" key="5">
    <source>
        <dbReference type="ARBA" id="ARBA00022822"/>
    </source>
</evidence>
<evidence type="ECO:0000256" key="9">
    <source>
        <dbReference type="HAMAP-Rule" id="MF_00211"/>
    </source>
</evidence>
<keyword evidence="9" id="KW-0479">Metal-binding</keyword>
<dbReference type="GO" id="GO:0000287">
    <property type="term" value="F:magnesium ion binding"/>
    <property type="evidence" value="ECO:0007669"/>
    <property type="project" value="UniProtKB-UniRule"/>
</dbReference>
<comment type="similarity">
    <text evidence="8">In the C-terminal section; belongs to the anthranilate phosphoribosyltransferase family.</text>
</comment>
<organism evidence="12 13">
    <name type="scientific">Vagococcus allomyrinae</name>
    <dbReference type="NCBI Taxonomy" id="2794353"/>
    <lineage>
        <taxon>Bacteria</taxon>
        <taxon>Bacillati</taxon>
        <taxon>Bacillota</taxon>
        <taxon>Bacilli</taxon>
        <taxon>Lactobacillales</taxon>
        <taxon>Enterococcaceae</taxon>
        <taxon>Vagococcus</taxon>
    </lineage>
</organism>
<dbReference type="GO" id="GO:0005829">
    <property type="term" value="C:cytosol"/>
    <property type="evidence" value="ECO:0007669"/>
    <property type="project" value="TreeGrafter"/>
</dbReference>
<evidence type="ECO:0000313" key="12">
    <source>
        <dbReference type="EMBL" id="MBP1041677.1"/>
    </source>
</evidence>
<dbReference type="NCBIfam" id="TIGR01245">
    <property type="entry name" value="trpD"/>
    <property type="match status" value="1"/>
</dbReference>
<dbReference type="Pfam" id="PF00591">
    <property type="entry name" value="Glycos_transf_3"/>
    <property type="match status" value="1"/>
</dbReference>
<evidence type="ECO:0000256" key="7">
    <source>
        <dbReference type="ARBA" id="ARBA00052328"/>
    </source>
</evidence>
<feature type="binding site" evidence="9">
    <location>
        <position position="86"/>
    </location>
    <ligand>
        <name>5-phospho-alpha-D-ribose 1-diphosphate</name>
        <dbReference type="ChEBI" id="CHEBI:58017"/>
    </ligand>
</feature>
<feature type="binding site" evidence="9">
    <location>
        <position position="78"/>
    </location>
    <ligand>
        <name>anthranilate</name>
        <dbReference type="ChEBI" id="CHEBI:16567"/>
        <label>1</label>
    </ligand>
</feature>
<comment type="caution">
    <text evidence="9">Lacks conserved residue(s) required for the propagation of feature annotation.</text>
</comment>
<feature type="binding site" evidence="9">
    <location>
        <begin position="88"/>
        <end position="91"/>
    </location>
    <ligand>
        <name>5-phospho-alpha-D-ribose 1-diphosphate</name>
        <dbReference type="ChEBI" id="CHEBI:58017"/>
    </ligand>
</feature>
<dbReference type="HAMAP" id="MF_00211">
    <property type="entry name" value="TrpD"/>
    <property type="match status" value="1"/>
</dbReference>
<reference evidence="12" key="1">
    <citation type="submission" date="2020-12" db="EMBL/GenBank/DDBJ databases">
        <title>Vagococcus allomyrinae sp. nov. and Enterococcus lavae sp. nov., isolated from the larvae of Allomyrina dichotoma.</title>
        <authorList>
            <person name="Lee S.D."/>
        </authorList>
    </citation>
    <scope>NUCLEOTIDE SEQUENCE</scope>
    <source>
        <strain evidence="12">BWB3-3</strain>
    </source>
</reference>
<evidence type="ECO:0000256" key="8">
    <source>
        <dbReference type="ARBA" id="ARBA00061188"/>
    </source>
</evidence>
<dbReference type="PANTHER" id="PTHR43285:SF2">
    <property type="entry name" value="ANTHRANILATE PHOSPHORIBOSYLTRANSFERASE"/>
    <property type="match status" value="1"/>
</dbReference>
<dbReference type="GO" id="GO:0000162">
    <property type="term" value="P:L-tryptophan biosynthetic process"/>
    <property type="evidence" value="ECO:0007669"/>
    <property type="project" value="UniProtKB-UniRule"/>
</dbReference>
<sequence length="340" mass="36860">MDLLTKLYEQKDLELEEMKILSRQIFQGELSEAQIGALLIGLKIKGETAEEMAGLAETIREFSVPIDTELTDTICNCGTGGDLSNSFNISTTASFVLAAGGMKVAKTGNRSISSKAGSFDTCEALGIDFLVSAEQQAQQLAEINLTFLFAPHVHPRMKYVMPARKTLGTPTIMNLIGPLTNPVPLEYQLMGINRRSLLEKTAETIKKLGRKRAIVVNGPYEMDEASLAGETHYVLLADGLITRHVITPEDVGLPYYDYEAIRGGDATENAKILLNVLKGEKSAYYDTVLLNAGLGLFAGGKVSSVQEGVHEANQLLQSGEAYQVLTDLLAFQANLKVGNK</sequence>
<accession>A0A940P5A3</accession>
<keyword evidence="5 9" id="KW-0822">Tryptophan biosynthesis</keyword>
<dbReference type="InterPro" id="IPR017459">
    <property type="entry name" value="Glycosyl_Trfase_fam3_N_dom"/>
</dbReference>
<feature type="binding site" evidence="9">
    <location>
        <position position="118"/>
    </location>
    <ligand>
        <name>5-phospho-alpha-D-ribose 1-diphosphate</name>
        <dbReference type="ChEBI" id="CHEBI:58017"/>
    </ligand>
</feature>
<dbReference type="InterPro" id="IPR005940">
    <property type="entry name" value="Anthranilate_Pribosyl_Tfrase"/>
</dbReference>
<feature type="binding site" evidence="9">
    <location>
        <position position="78"/>
    </location>
    <ligand>
        <name>5-phospho-alpha-D-ribose 1-diphosphate</name>
        <dbReference type="ChEBI" id="CHEBI:58017"/>
    </ligand>
</feature>
<proteinExistence type="inferred from homology"/>
<dbReference type="SUPFAM" id="SSF52418">
    <property type="entry name" value="Nucleoside phosphorylase/phosphoribosyltransferase catalytic domain"/>
    <property type="match status" value="1"/>
</dbReference>
<evidence type="ECO:0000256" key="6">
    <source>
        <dbReference type="ARBA" id="ARBA00023141"/>
    </source>
</evidence>
<evidence type="ECO:0000259" key="11">
    <source>
        <dbReference type="Pfam" id="PF02885"/>
    </source>
</evidence>
<dbReference type="InterPro" id="IPR035902">
    <property type="entry name" value="Nuc_phospho_transferase"/>
</dbReference>
<comment type="function">
    <text evidence="9">Catalyzes the transfer of the phosphoribosyl group of 5-phosphorylribose-1-pyrophosphate (PRPP) to anthranilate to yield N-(5'-phosphoribosyl)-anthranilate (PRA).</text>
</comment>
<evidence type="ECO:0000256" key="4">
    <source>
        <dbReference type="ARBA" id="ARBA00022679"/>
    </source>
</evidence>
<feature type="binding site" evidence="9">
    <location>
        <position position="164"/>
    </location>
    <ligand>
        <name>anthranilate</name>
        <dbReference type="ChEBI" id="CHEBI:16567"/>
        <label>2</label>
    </ligand>
</feature>
<feature type="binding site" evidence="9">
    <location>
        <position position="224"/>
    </location>
    <ligand>
        <name>Mg(2+)</name>
        <dbReference type="ChEBI" id="CHEBI:18420"/>
        <label>2</label>
    </ligand>
</feature>
<evidence type="ECO:0000256" key="3">
    <source>
        <dbReference type="ARBA" id="ARBA00022676"/>
    </source>
</evidence>
<dbReference type="Pfam" id="PF02885">
    <property type="entry name" value="Glycos_trans_3N"/>
    <property type="match status" value="1"/>
</dbReference>
<comment type="catalytic activity">
    <reaction evidence="7 9">
        <text>N-(5-phospho-beta-D-ribosyl)anthranilate + diphosphate = 5-phospho-alpha-D-ribose 1-diphosphate + anthranilate</text>
        <dbReference type="Rhea" id="RHEA:11768"/>
        <dbReference type="ChEBI" id="CHEBI:16567"/>
        <dbReference type="ChEBI" id="CHEBI:18277"/>
        <dbReference type="ChEBI" id="CHEBI:33019"/>
        <dbReference type="ChEBI" id="CHEBI:58017"/>
        <dbReference type="EC" id="2.4.2.18"/>
    </reaction>
</comment>
<keyword evidence="3 9" id="KW-0328">Glycosyltransferase</keyword>
<dbReference type="InterPro" id="IPR036320">
    <property type="entry name" value="Glycosyl_Trfase_fam3_N_dom_sf"/>
</dbReference>
<feature type="binding site" evidence="9">
    <location>
        <position position="109"/>
    </location>
    <ligand>
        <name>anthranilate</name>
        <dbReference type="ChEBI" id="CHEBI:16567"/>
        <label>1</label>
    </ligand>
</feature>
<dbReference type="RefSeq" id="WP_209527978.1">
    <property type="nucleotide sequence ID" value="NZ_JAEEGA010000007.1"/>
</dbReference>
<evidence type="ECO:0000256" key="1">
    <source>
        <dbReference type="ARBA" id="ARBA00004907"/>
    </source>
</evidence>
<dbReference type="Proteomes" id="UP000674938">
    <property type="component" value="Unassembled WGS sequence"/>
</dbReference>
<comment type="subunit">
    <text evidence="9">Homodimer.</text>
</comment>
<comment type="caution">
    <text evidence="12">The sequence shown here is derived from an EMBL/GenBank/DDBJ whole genome shotgun (WGS) entry which is preliminary data.</text>
</comment>
<name>A0A940P5A3_9ENTE</name>
<feature type="binding site" evidence="9">
    <location>
        <begin position="81"/>
        <end position="82"/>
    </location>
    <ligand>
        <name>5-phospho-alpha-D-ribose 1-diphosphate</name>
        <dbReference type="ChEBI" id="CHEBI:58017"/>
    </ligand>
</feature>
<dbReference type="Gene3D" id="3.40.1030.10">
    <property type="entry name" value="Nucleoside phosphorylase/phosphoribosyltransferase catalytic domain"/>
    <property type="match status" value="1"/>
</dbReference>
<dbReference type="GO" id="GO:0004048">
    <property type="term" value="F:anthranilate phosphoribosyltransferase activity"/>
    <property type="evidence" value="ECO:0007669"/>
    <property type="project" value="UniProtKB-UniRule"/>
</dbReference>
<feature type="binding site" evidence="9">
    <location>
        <position position="223"/>
    </location>
    <ligand>
        <name>Mg(2+)</name>
        <dbReference type="ChEBI" id="CHEBI:18420"/>
        <label>2</label>
    </ligand>
</feature>
<dbReference type="AlphaFoldDB" id="A0A940P5A3"/>
<keyword evidence="6 9" id="KW-0057">Aromatic amino acid biosynthesis</keyword>
<gene>
    <name evidence="9 12" type="primary">trpD</name>
    <name evidence="12" type="ORF">I6N95_11725</name>
</gene>